<organism evidence="4">
    <name type="scientific">Streptomyces sp. R39</name>
    <dbReference type="NCBI Taxonomy" id="3238631"/>
    <lineage>
        <taxon>Bacteria</taxon>
        <taxon>Bacillati</taxon>
        <taxon>Actinomycetota</taxon>
        <taxon>Actinomycetes</taxon>
        <taxon>Kitasatosporales</taxon>
        <taxon>Streptomycetaceae</taxon>
        <taxon>Streptomyces</taxon>
    </lineage>
</organism>
<dbReference type="SUPFAM" id="SSF53383">
    <property type="entry name" value="PLP-dependent transferases"/>
    <property type="match status" value="2"/>
</dbReference>
<evidence type="ECO:0000256" key="2">
    <source>
        <dbReference type="ARBA" id="ARBA00050776"/>
    </source>
</evidence>
<evidence type="ECO:0000259" key="3">
    <source>
        <dbReference type="Pfam" id="PF00266"/>
    </source>
</evidence>
<dbReference type="PANTHER" id="PTHR11601">
    <property type="entry name" value="CYSTEINE DESULFURYLASE FAMILY MEMBER"/>
    <property type="match status" value="1"/>
</dbReference>
<dbReference type="InterPro" id="IPR000192">
    <property type="entry name" value="Aminotrans_V_dom"/>
</dbReference>
<sequence length="169" mass="17234">MNGVSGSVPAHPALAGGPVYLDYNATTPVDPRVAEAMLPHLTDFFGNPSSSHRYADPPRRALAEARAEVAHLIGRVHLNGPGGRRLPNTLNISVDGVLGHELLAAVGEIAASTGSACHSGTHTPSPVLTAMGLDTARALGALRLSLGRWTTAGDIETAAAALVRAAAAQ</sequence>
<evidence type="ECO:0000256" key="1">
    <source>
        <dbReference type="ARBA" id="ARBA00001933"/>
    </source>
</evidence>
<evidence type="ECO:0000313" key="4">
    <source>
        <dbReference type="EMBL" id="XDQ41609.1"/>
    </source>
</evidence>
<dbReference type="EMBL" id="CP163441">
    <property type="protein sequence ID" value="XDQ41609.1"/>
    <property type="molecule type" value="Genomic_DNA"/>
</dbReference>
<dbReference type="GO" id="GO:0008483">
    <property type="term" value="F:transaminase activity"/>
    <property type="evidence" value="ECO:0007669"/>
    <property type="project" value="UniProtKB-KW"/>
</dbReference>
<dbReference type="Pfam" id="PF00266">
    <property type="entry name" value="Aminotran_5"/>
    <property type="match status" value="1"/>
</dbReference>
<proteinExistence type="predicted"/>
<dbReference type="Gene3D" id="1.10.260.50">
    <property type="match status" value="1"/>
</dbReference>
<keyword evidence="4" id="KW-0032">Aminotransferase</keyword>
<feature type="domain" description="Aminotransferase class V" evidence="3">
    <location>
        <begin position="19"/>
        <end position="74"/>
    </location>
</feature>
<reference evidence="4" key="1">
    <citation type="submission" date="2024-07" db="EMBL/GenBank/DDBJ databases">
        <authorList>
            <person name="Yu S.T."/>
        </authorList>
    </citation>
    <scope>NUCLEOTIDE SEQUENCE</scope>
    <source>
        <strain evidence="4">R39</strain>
    </source>
</reference>
<dbReference type="GO" id="GO:0031071">
    <property type="term" value="F:cysteine desulfurase activity"/>
    <property type="evidence" value="ECO:0007669"/>
    <property type="project" value="UniProtKB-EC"/>
</dbReference>
<gene>
    <name evidence="4" type="ORF">AB5J52_04605</name>
</gene>
<dbReference type="PANTHER" id="PTHR11601:SF34">
    <property type="entry name" value="CYSTEINE DESULFURASE"/>
    <property type="match status" value="1"/>
</dbReference>
<name>A0AB39QGQ5_9ACTN</name>
<dbReference type="InterPro" id="IPR015422">
    <property type="entry name" value="PyrdxlP-dep_Trfase_small"/>
</dbReference>
<comment type="catalytic activity">
    <reaction evidence="2">
        <text>(sulfur carrier)-H + L-cysteine = (sulfur carrier)-SH + L-alanine</text>
        <dbReference type="Rhea" id="RHEA:43892"/>
        <dbReference type="Rhea" id="RHEA-COMP:14737"/>
        <dbReference type="Rhea" id="RHEA-COMP:14739"/>
        <dbReference type="ChEBI" id="CHEBI:29917"/>
        <dbReference type="ChEBI" id="CHEBI:35235"/>
        <dbReference type="ChEBI" id="CHEBI:57972"/>
        <dbReference type="ChEBI" id="CHEBI:64428"/>
        <dbReference type="EC" id="2.8.1.7"/>
    </reaction>
</comment>
<dbReference type="InterPro" id="IPR015424">
    <property type="entry name" value="PyrdxlP-dep_Trfase"/>
</dbReference>
<dbReference type="Gene3D" id="3.90.1150.10">
    <property type="entry name" value="Aspartate Aminotransferase, domain 1"/>
    <property type="match status" value="2"/>
</dbReference>
<dbReference type="RefSeq" id="WP_369221230.1">
    <property type="nucleotide sequence ID" value="NZ_CP163441.1"/>
</dbReference>
<dbReference type="AlphaFoldDB" id="A0AB39QGQ5"/>
<protein>
    <submittedName>
        <fullName evidence="4">Aminotransferase class V-fold PLP-dependent enzyme</fullName>
    </submittedName>
</protein>
<keyword evidence="4" id="KW-0808">Transferase</keyword>
<accession>A0AB39QGQ5</accession>
<comment type="cofactor">
    <cofactor evidence="1">
        <name>pyridoxal 5'-phosphate</name>
        <dbReference type="ChEBI" id="CHEBI:597326"/>
    </cofactor>
</comment>